<evidence type="ECO:0000313" key="2">
    <source>
        <dbReference type="EMBL" id="RDV06893.1"/>
    </source>
</evidence>
<organism evidence="2 3">
    <name type="scientific">Sphingorhabdus pulchriflava</name>
    <dbReference type="NCBI Taxonomy" id="2292257"/>
    <lineage>
        <taxon>Bacteria</taxon>
        <taxon>Pseudomonadati</taxon>
        <taxon>Pseudomonadota</taxon>
        <taxon>Alphaproteobacteria</taxon>
        <taxon>Sphingomonadales</taxon>
        <taxon>Sphingomonadaceae</taxon>
        <taxon>Sphingorhabdus</taxon>
    </lineage>
</organism>
<feature type="domain" description="Methyltransferase" evidence="1">
    <location>
        <begin position="50"/>
        <end position="150"/>
    </location>
</feature>
<gene>
    <name evidence="2" type="ORF">DXH95_05720</name>
</gene>
<keyword evidence="2" id="KW-0489">Methyltransferase</keyword>
<dbReference type="EMBL" id="QRGP01000001">
    <property type="protein sequence ID" value="RDV06893.1"/>
    <property type="molecule type" value="Genomic_DNA"/>
</dbReference>
<dbReference type="InterPro" id="IPR029063">
    <property type="entry name" value="SAM-dependent_MTases_sf"/>
</dbReference>
<keyword evidence="3" id="KW-1185">Reference proteome</keyword>
<dbReference type="PANTHER" id="PTHR43667:SF2">
    <property type="entry name" value="FATTY ACID C-METHYL TRANSFERASE"/>
    <property type="match status" value="1"/>
</dbReference>
<dbReference type="GO" id="GO:0032259">
    <property type="term" value="P:methylation"/>
    <property type="evidence" value="ECO:0007669"/>
    <property type="project" value="UniProtKB-KW"/>
</dbReference>
<dbReference type="PANTHER" id="PTHR43667">
    <property type="entry name" value="CYCLOPROPANE-FATTY-ACYL-PHOSPHOLIPID SYNTHASE"/>
    <property type="match status" value="1"/>
</dbReference>
<proteinExistence type="predicted"/>
<protein>
    <submittedName>
        <fullName evidence="2">Class I SAM-dependent methyltransferase</fullName>
    </submittedName>
</protein>
<dbReference type="Pfam" id="PF13649">
    <property type="entry name" value="Methyltransf_25"/>
    <property type="match status" value="1"/>
</dbReference>
<keyword evidence="2" id="KW-0808">Transferase</keyword>
<dbReference type="AlphaFoldDB" id="A0A371BHK3"/>
<dbReference type="RefSeq" id="WP_115548439.1">
    <property type="nucleotide sequence ID" value="NZ_QRGP01000001.1"/>
</dbReference>
<dbReference type="OrthoDB" id="5298787at2"/>
<dbReference type="SUPFAM" id="SSF53335">
    <property type="entry name" value="S-adenosyl-L-methionine-dependent methyltransferases"/>
    <property type="match status" value="1"/>
</dbReference>
<accession>A0A371BHK3</accession>
<comment type="caution">
    <text evidence="2">The sequence shown here is derived from an EMBL/GenBank/DDBJ whole genome shotgun (WGS) entry which is preliminary data.</text>
</comment>
<evidence type="ECO:0000313" key="3">
    <source>
        <dbReference type="Proteomes" id="UP000263833"/>
    </source>
</evidence>
<dbReference type="CDD" id="cd02440">
    <property type="entry name" value="AdoMet_MTases"/>
    <property type="match status" value="1"/>
</dbReference>
<name>A0A371BHK3_9SPHN</name>
<dbReference type="InterPro" id="IPR041698">
    <property type="entry name" value="Methyltransf_25"/>
</dbReference>
<sequence length="217" mass="24899">MATTLGNDHAGLMDNIYRGQRHIYDATRKYYLLGRDRLIDGLDVPHGGTVLEIGCGTGRNLIKIARHWPECRLYGLDISTEMLKSAHANIHHFAMEERIQVAQGDATGFDSYELFGRRRFDRIVCSYSLSMIPEWQAAVRWALTLLAPQGSLHIVDFGMQEDMPKAFRALLFRWLEIFHVAPRGDMAEYADALARTLQQDFRCETLYRDYSRIITIG</sequence>
<dbReference type="InterPro" id="IPR050723">
    <property type="entry name" value="CFA/CMAS"/>
</dbReference>
<dbReference type="GO" id="GO:0008168">
    <property type="term" value="F:methyltransferase activity"/>
    <property type="evidence" value="ECO:0007669"/>
    <property type="project" value="UniProtKB-KW"/>
</dbReference>
<reference evidence="3" key="1">
    <citation type="submission" date="2018-08" db="EMBL/GenBank/DDBJ databases">
        <authorList>
            <person name="Kim S.-J."/>
            <person name="Jung G.-Y."/>
        </authorList>
    </citation>
    <scope>NUCLEOTIDE SEQUENCE [LARGE SCALE GENOMIC DNA]</scope>
    <source>
        <strain evidence="3">GY_G</strain>
    </source>
</reference>
<dbReference type="Proteomes" id="UP000263833">
    <property type="component" value="Unassembled WGS sequence"/>
</dbReference>
<dbReference type="Gene3D" id="3.40.50.150">
    <property type="entry name" value="Vaccinia Virus protein VP39"/>
    <property type="match status" value="1"/>
</dbReference>
<evidence type="ECO:0000259" key="1">
    <source>
        <dbReference type="Pfam" id="PF13649"/>
    </source>
</evidence>